<evidence type="ECO:0000313" key="27">
    <source>
        <dbReference type="EMBL" id="ORX88457.1"/>
    </source>
</evidence>
<dbReference type="PROSITE" id="PS51746">
    <property type="entry name" value="PPM_2"/>
    <property type="match status" value="1"/>
</dbReference>
<dbReference type="SMART" id="SM00369">
    <property type="entry name" value="LRR_TYP"/>
    <property type="match status" value="11"/>
</dbReference>
<evidence type="ECO:0000256" key="6">
    <source>
        <dbReference type="ARBA" id="ARBA00022527"/>
    </source>
</evidence>
<dbReference type="GO" id="GO:0046872">
    <property type="term" value="F:metal ion binding"/>
    <property type="evidence" value="ECO:0007669"/>
    <property type="project" value="UniProtKB-KW"/>
</dbReference>
<keyword evidence="12" id="KW-0547">Nucleotide-binding</keyword>
<feature type="region of interest" description="Disordered" evidence="23">
    <location>
        <begin position="1481"/>
        <end position="1500"/>
    </location>
</feature>
<dbReference type="SMART" id="SM00332">
    <property type="entry name" value="PP2Cc"/>
    <property type="match status" value="1"/>
</dbReference>
<dbReference type="SUPFAM" id="SSF52058">
    <property type="entry name" value="L domain-like"/>
    <property type="match status" value="3"/>
</dbReference>
<dbReference type="Pfam" id="PF23598">
    <property type="entry name" value="LRR_14"/>
    <property type="match status" value="1"/>
</dbReference>
<evidence type="ECO:0000256" key="14">
    <source>
        <dbReference type="ARBA" id="ARBA00022840"/>
    </source>
</evidence>
<dbReference type="Gene3D" id="3.10.20.90">
    <property type="entry name" value="Phosphatidylinositol 3-kinase Catalytic Subunit, Chain A, domain 1"/>
    <property type="match status" value="1"/>
</dbReference>
<evidence type="ECO:0000256" key="17">
    <source>
        <dbReference type="ARBA" id="ARBA00023180"/>
    </source>
</evidence>
<keyword evidence="15" id="KW-0460">Magnesium</keyword>
<evidence type="ECO:0000256" key="21">
    <source>
        <dbReference type="ARBA" id="ARBA00047899"/>
    </source>
</evidence>
<dbReference type="SUPFAM" id="SSF81606">
    <property type="entry name" value="PP2C-like"/>
    <property type="match status" value="1"/>
</dbReference>
<evidence type="ECO:0000256" key="7">
    <source>
        <dbReference type="ARBA" id="ARBA00022614"/>
    </source>
</evidence>
<dbReference type="EC" id="4.6.1.1" evidence="3"/>
<dbReference type="PROSITE" id="PS50200">
    <property type="entry name" value="RA"/>
    <property type="match status" value="1"/>
</dbReference>
<dbReference type="InterPro" id="IPR001054">
    <property type="entry name" value="A/G_cyclase"/>
</dbReference>
<evidence type="ECO:0000256" key="20">
    <source>
        <dbReference type="ARBA" id="ARBA00032637"/>
    </source>
</evidence>
<dbReference type="CDD" id="cd00143">
    <property type="entry name" value="PP2Cc"/>
    <property type="match status" value="1"/>
</dbReference>
<dbReference type="Gene3D" id="3.30.70.1230">
    <property type="entry name" value="Nucleotide cyclase"/>
    <property type="match status" value="1"/>
</dbReference>
<evidence type="ECO:0000259" key="24">
    <source>
        <dbReference type="PROSITE" id="PS50125"/>
    </source>
</evidence>
<dbReference type="GO" id="GO:0035556">
    <property type="term" value="P:intracellular signal transduction"/>
    <property type="evidence" value="ECO:0007669"/>
    <property type="project" value="InterPro"/>
</dbReference>
<evidence type="ECO:0000256" key="13">
    <source>
        <dbReference type="ARBA" id="ARBA00022777"/>
    </source>
</evidence>
<dbReference type="InterPro" id="IPR036457">
    <property type="entry name" value="PPM-type-like_dom_sf"/>
</dbReference>
<dbReference type="InterPro" id="IPR001932">
    <property type="entry name" value="PPM-type_phosphatase-like_dom"/>
</dbReference>
<comment type="subcellular location">
    <subcellularLocation>
        <location evidence="1">Membrane</location>
        <topology evidence="1">Single-pass membrane protein</topology>
    </subcellularLocation>
</comment>
<dbReference type="STRING" id="1314790.A0A1Y1XRU8"/>
<feature type="compositionally biased region" description="Pro residues" evidence="23">
    <location>
        <begin position="1487"/>
        <end position="1500"/>
    </location>
</feature>
<dbReference type="Proteomes" id="UP000193498">
    <property type="component" value="Unassembled WGS sequence"/>
</dbReference>
<comment type="catalytic activity">
    <reaction evidence="22">
        <text>L-seryl-[protein] + ATP = O-phospho-L-seryl-[protein] + ADP + H(+)</text>
        <dbReference type="Rhea" id="RHEA:17989"/>
        <dbReference type="Rhea" id="RHEA-COMP:9863"/>
        <dbReference type="Rhea" id="RHEA-COMP:11604"/>
        <dbReference type="ChEBI" id="CHEBI:15378"/>
        <dbReference type="ChEBI" id="CHEBI:29999"/>
        <dbReference type="ChEBI" id="CHEBI:30616"/>
        <dbReference type="ChEBI" id="CHEBI:83421"/>
        <dbReference type="ChEBI" id="CHEBI:456216"/>
        <dbReference type="EC" id="2.7.11.1"/>
    </reaction>
</comment>
<keyword evidence="10" id="KW-0732">Signal</keyword>
<evidence type="ECO:0000256" key="18">
    <source>
        <dbReference type="ARBA" id="ARBA00023239"/>
    </source>
</evidence>
<dbReference type="Pfam" id="PF13855">
    <property type="entry name" value="LRR_8"/>
    <property type="match status" value="1"/>
</dbReference>
<evidence type="ECO:0000256" key="11">
    <source>
        <dbReference type="ARBA" id="ARBA00022737"/>
    </source>
</evidence>
<evidence type="ECO:0000256" key="4">
    <source>
        <dbReference type="ARBA" id="ARBA00012513"/>
    </source>
</evidence>
<evidence type="ECO:0000256" key="3">
    <source>
        <dbReference type="ARBA" id="ARBA00012201"/>
    </source>
</evidence>
<keyword evidence="9" id="KW-0479">Metal-binding</keyword>
<keyword evidence="13" id="KW-0418">Kinase</keyword>
<dbReference type="Pfam" id="PF00211">
    <property type="entry name" value="Guanylate_cyc"/>
    <property type="match status" value="1"/>
</dbReference>
<evidence type="ECO:0000256" key="12">
    <source>
        <dbReference type="ARBA" id="ARBA00022741"/>
    </source>
</evidence>
<evidence type="ECO:0000256" key="2">
    <source>
        <dbReference type="ARBA" id="ARBA00005381"/>
    </source>
</evidence>
<keyword evidence="7" id="KW-0433">Leucine-rich repeat</keyword>
<dbReference type="InterPro" id="IPR003591">
    <property type="entry name" value="Leu-rich_rpt_typical-subtyp"/>
</dbReference>
<accession>A0A1Y1XRU8</accession>
<dbReference type="Pfam" id="PF00481">
    <property type="entry name" value="PP2C"/>
    <property type="match status" value="1"/>
</dbReference>
<keyword evidence="28" id="KW-1185">Reference proteome</keyword>
<name>A0A1Y1XRU8_9FUNG</name>
<dbReference type="GO" id="GO:0006171">
    <property type="term" value="P:cAMP biosynthetic process"/>
    <property type="evidence" value="ECO:0007669"/>
    <property type="project" value="UniProtKB-KW"/>
</dbReference>
<reference evidence="27 28" key="1">
    <citation type="submission" date="2016-07" db="EMBL/GenBank/DDBJ databases">
        <title>Pervasive Adenine N6-methylation of Active Genes in Fungi.</title>
        <authorList>
            <consortium name="DOE Joint Genome Institute"/>
            <person name="Mondo S.J."/>
            <person name="Dannebaum R.O."/>
            <person name="Kuo R.C."/>
            <person name="Labutti K."/>
            <person name="Haridas S."/>
            <person name="Kuo A."/>
            <person name="Salamov A."/>
            <person name="Ahrendt S.R."/>
            <person name="Lipzen A."/>
            <person name="Sullivan W."/>
            <person name="Andreopoulos W.B."/>
            <person name="Clum A."/>
            <person name="Lindquist E."/>
            <person name="Daum C."/>
            <person name="Ramamoorthy G.K."/>
            <person name="Gryganskyi A."/>
            <person name="Culley D."/>
            <person name="Magnuson J.K."/>
            <person name="James T.Y."/>
            <person name="O'Malley M.A."/>
            <person name="Stajich J.E."/>
            <person name="Spatafora J.W."/>
            <person name="Visel A."/>
            <person name="Grigoriev I.V."/>
        </authorList>
    </citation>
    <scope>NUCLEOTIDE SEQUENCE [LARGE SCALE GENOMIC DNA]</scope>
    <source>
        <strain evidence="27 28">CBS 931.73</strain>
    </source>
</reference>
<evidence type="ECO:0000259" key="26">
    <source>
        <dbReference type="PROSITE" id="PS51746"/>
    </source>
</evidence>
<evidence type="ECO:0000256" key="16">
    <source>
        <dbReference type="ARBA" id="ARBA00022998"/>
    </source>
</evidence>
<dbReference type="GO" id="GO:0016020">
    <property type="term" value="C:membrane"/>
    <property type="evidence" value="ECO:0007669"/>
    <property type="project" value="UniProtKB-SubCell"/>
</dbReference>
<dbReference type="InterPro" id="IPR032675">
    <property type="entry name" value="LRR_dom_sf"/>
</dbReference>
<dbReference type="Pfam" id="PF23010">
    <property type="entry name" value="RA_3"/>
    <property type="match status" value="1"/>
</dbReference>
<proteinExistence type="inferred from homology"/>
<feature type="compositionally biased region" description="Polar residues" evidence="23">
    <location>
        <begin position="11"/>
        <end position="20"/>
    </location>
</feature>
<protein>
    <recommendedName>
        <fullName evidence="5">Adenylate cyclase</fullName>
        <ecNumber evidence="4">2.7.11.1</ecNumber>
        <ecNumber evidence="3">4.6.1.1</ecNumber>
    </recommendedName>
    <alternativeName>
        <fullName evidence="19">ATP pyrophosphate-lyase</fullName>
    </alternativeName>
    <alternativeName>
        <fullName evidence="20">Adenylyl cyclase</fullName>
    </alternativeName>
</protein>
<dbReference type="GO" id="GO:0004016">
    <property type="term" value="F:adenylate cyclase activity"/>
    <property type="evidence" value="ECO:0007669"/>
    <property type="project" value="UniProtKB-EC"/>
</dbReference>
<dbReference type="SUPFAM" id="SSF55073">
    <property type="entry name" value="Nucleotide cyclase"/>
    <property type="match status" value="1"/>
</dbReference>
<dbReference type="GO" id="GO:0005524">
    <property type="term" value="F:ATP binding"/>
    <property type="evidence" value="ECO:0007669"/>
    <property type="project" value="UniProtKB-KW"/>
</dbReference>
<comment type="similarity">
    <text evidence="2">Belongs to the adenylyl cyclase class-3 family.</text>
</comment>
<keyword evidence="14" id="KW-0067">ATP-binding</keyword>
<keyword evidence="18" id="KW-0456">Lyase</keyword>
<evidence type="ECO:0000256" key="9">
    <source>
        <dbReference type="ARBA" id="ARBA00022723"/>
    </source>
</evidence>
<dbReference type="InterPro" id="IPR001611">
    <property type="entry name" value="Leu-rich_rpt"/>
</dbReference>
<evidence type="ECO:0000259" key="25">
    <source>
        <dbReference type="PROSITE" id="PS50200"/>
    </source>
</evidence>
<dbReference type="GO" id="GO:0004674">
    <property type="term" value="F:protein serine/threonine kinase activity"/>
    <property type="evidence" value="ECO:0007669"/>
    <property type="project" value="UniProtKB-KW"/>
</dbReference>
<dbReference type="CDD" id="cd07302">
    <property type="entry name" value="CHD"/>
    <property type="match status" value="1"/>
</dbReference>
<comment type="catalytic activity">
    <reaction evidence="21">
        <text>L-threonyl-[protein] + ATP = O-phospho-L-threonyl-[protein] + ADP + H(+)</text>
        <dbReference type="Rhea" id="RHEA:46608"/>
        <dbReference type="Rhea" id="RHEA-COMP:11060"/>
        <dbReference type="Rhea" id="RHEA-COMP:11605"/>
        <dbReference type="ChEBI" id="CHEBI:15378"/>
        <dbReference type="ChEBI" id="CHEBI:30013"/>
        <dbReference type="ChEBI" id="CHEBI:30616"/>
        <dbReference type="ChEBI" id="CHEBI:61977"/>
        <dbReference type="ChEBI" id="CHEBI:456216"/>
        <dbReference type="EC" id="2.7.11.1"/>
    </reaction>
</comment>
<dbReference type="PANTHER" id="PTHR48053">
    <property type="entry name" value="LEUCINE RICH REPEAT FAMILY PROTEIN, EXPRESSED"/>
    <property type="match status" value="1"/>
</dbReference>
<evidence type="ECO:0000256" key="19">
    <source>
        <dbReference type="ARBA" id="ARBA00032597"/>
    </source>
</evidence>
<dbReference type="Gene3D" id="3.60.40.10">
    <property type="entry name" value="PPM-type phosphatase domain"/>
    <property type="match status" value="1"/>
</dbReference>
<feature type="domain" description="Guanylate cyclase" evidence="24">
    <location>
        <begin position="1109"/>
        <end position="1248"/>
    </location>
</feature>
<dbReference type="SMART" id="SM00364">
    <property type="entry name" value="LRR_BAC"/>
    <property type="match status" value="7"/>
</dbReference>
<evidence type="ECO:0000256" key="15">
    <source>
        <dbReference type="ARBA" id="ARBA00022842"/>
    </source>
</evidence>
<evidence type="ECO:0000256" key="22">
    <source>
        <dbReference type="ARBA" id="ARBA00048679"/>
    </source>
</evidence>
<evidence type="ECO:0000256" key="8">
    <source>
        <dbReference type="ARBA" id="ARBA00022679"/>
    </source>
</evidence>
<keyword evidence="11" id="KW-0677">Repeat</keyword>
<dbReference type="InterPro" id="IPR000159">
    <property type="entry name" value="RA_dom"/>
</dbReference>
<evidence type="ECO:0000256" key="10">
    <source>
        <dbReference type="ARBA" id="ARBA00022729"/>
    </source>
</evidence>
<evidence type="ECO:0000256" key="1">
    <source>
        <dbReference type="ARBA" id="ARBA00004167"/>
    </source>
</evidence>
<dbReference type="FunFam" id="3.80.10.10:FF:000220">
    <property type="entry name" value="Adenylate cyclase AcyA"/>
    <property type="match status" value="1"/>
</dbReference>
<dbReference type="EMBL" id="MCFE01000528">
    <property type="protein sequence ID" value="ORX88457.1"/>
    <property type="molecule type" value="Genomic_DNA"/>
</dbReference>
<dbReference type="EC" id="2.7.11.1" evidence="4"/>
<dbReference type="SMART" id="SM00044">
    <property type="entry name" value="CYCc"/>
    <property type="match status" value="1"/>
</dbReference>
<dbReference type="InterPro" id="IPR029787">
    <property type="entry name" value="Nucleotide_cyclase"/>
</dbReference>
<evidence type="ECO:0000256" key="23">
    <source>
        <dbReference type="SAM" id="MobiDB-lite"/>
    </source>
</evidence>
<dbReference type="InterPro" id="IPR051716">
    <property type="entry name" value="Plant_RL_S/T_kinase"/>
</dbReference>
<keyword evidence="16" id="KW-0115">cAMP biosynthesis</keyword>
<keyword evidence="17" id="KW-0325">Glycoprotein</keyword>
<dbReference type="SMART" id="SM00314">
    <property type="entry name" value="RA"/>
    <property type="match status" value="1"/>
</dbReference>
<evidence type="ECO:0000256" key="5">
    <source>
        <dbReference type="ARBA" id="ARBA00021420"/>
    </source>
</evidence>
<feature type="domain" description="Ras-associating" evidence="25">
    <location>
        <begin position="88"/>
        <end position="178"/>
    </location>
</feature>
<comment type="caution">
    <text evidence="27">The sequence shown here is derived from an EMBL/GenBank/DDBJ whole genome shotgun (WGS) entry which is preliminary data.</text>
</comment>
<dbReference type="FunCoup" id="A0A1Y1XRU8">
    <property type="interactions" value="203"/>
</dbReference>
<gene>
    <name evidence="27" type="ORF">K493DRAFT_236624</name>
</gene>
<organism evidence="27 28">
    <name type="scientific">Basidiobolus meristosporus CBS 931.73</name>
    <dbReference type="NCBI Taxonomy" id="1314790"/>
    <lineage>
        <taxon>Eukaryota</taxon>
        <taxon>Fungi</taxon>
        <taxon>Fungi incertae sedis</taxon>
        <taxon>Zoopagomycota</taxon>
        <taxon>Entomophthoromycotina</taxon>
        <taxon>Basidiobolomycetes</taxon>
        <taxon>Basidiobolales</taxon>
        <taxon>Basidiobolaceae</taxon>
        <taxon>Basidiobolus</taxon>
    </lineage>
</organism>
<keyword evidence="8" id="KW-0808">Transferase</keyword>
<dbReference type="InParanoid" id="A0A1Y1XRU8"/>
<dbReference type="Gene3D" id="3.80.10.10">
    <property type="entry name" value="Ribonuclease Inhibitor"/>
    <property type="match status" value="4"/>
</dbReference>
<dbReference type="OrthoDB" id="2021138at2759"/>
<feature type="region of interest" description="Disordered" evidence="23">
    <location>
        <begin position="1"/>
        <end position="32"/>
    </location>
</feature>
<dbReference type="InterPro" id="IPR055414">
    <property type="entry name" value="LRR_R13L4/SHOC2-like"/>
</dbReference>
<feature type="domain" description="PPM-type phosphatase" evidence="26">
    <location>
        <begin position="789"/>
        <end position="1041"/>
    </location>
</feature>
<dbReference type="PROSITE" id="PS51450">
    <property type="entry name" value="LRR"/>
    <property type="match status" value="5"/>
</dbReference>
<sequence length="1500" mass="168510">MDGIISPEALAQSQNGSHTASFVEPPESDNVETTFTPDLSKQAVAWTAPQSWSVVPITSEQLEPSDDEDCDYSPEKVVQKEKPSVSTEQLCIRVFREDSTFGTVTVPVHITTAELCSILARKFFLPDASRYNLYVQRNGLVRILGPQERPIYHFKRLLEQIGYTSEDQLKDQGREDNTYLCRFTFGLASIQTINMEKESELGSFQHVDLHERNLQTIPIVLFRHAPTIETLDISKNLMLDLPLDFVQLCTSLREINLSGNAYKYIPSSVRHTPKLLRLDLSNNRIKEIESAQLHHAKDLTHLNFLNNRINSVPREFVELTSLSSLNLSNNKFMRFPSAICNLISLKVLDLSINKIPTIPDEIGNLVQLERLCLASNCISGSLPKAIESLASLRELDIRQNKISDLDALGALPKLEKLMSDYNSLSNINTRFQTLKSINLCKNHLTLFTLSCASNSLVDLNLSSCKLATLPTDLFEGLASLERLVMDNNHFVSIPSSVCSLSKLRYFSCVNNQLASLPLDLARLQELELIDVHNNNLKSLPAQIWWCSKLTSLNVSSNILEAFPHPTLAPDAKLDSDTSSEQNIQNVPPPLSLCLRDLYLGDNRLTDEIFLPISFLTELRVLNVSFNDIYDIPSNSLFDLVNLVELYISGNQLSSLPIDEIERLRNLRVFHLNGNKLQTLPAELGKIRHLQVLDVGSNNLKYNITNWPYDWNWNYNLELKYLNLSGNKRLEIRNNLTEFDRNRERNLTDFSALTDLRVLGLMDVTLMVGVPEETITRRIRTSTSEANRMGYGMADSLGTCGRLCAWDLAVPRFRGSDKECLFGLFDARNIQDGGDKFSQYLNDWFAFHLDTELKKLPGNDMVENALRRTFLSLEKELGAIAISEGRRGGATAVVAYINDHTLYMANVGDTLAVISRGGRARLVSMKHIPWNPDEIDRVRDAAGCISSDGLIGGKLSVSRGFGFFPFLPAMNANPTIEKIELSEQDEFIIMASKGLWDYMSYQTAVDIARTSRNDLLVAAQKLRDFAIAYGAKVNIVVMVIGVRDLFKKKSKPGNRYYNHTTGGGLFGFADNEEETNQGFKKNRRGKEELPGDSTLARLGREVQPPVGQVALVFTDIKNSTFLWETMPEAMQSAIGMHNLIMRRLLRNIGGYEVKTEGDAFMVSFPTVTSALFWCLNVQIQLLQADWPQTILECEDGREIFGPGLTNELLYRGLSVRMGIHWGSPVCEADPITQRMDYFGPMVNRAARICNCADGGQIFVSSDVVSAIKEVMEKDDTFEEEHGEEPMDPDVASDEMALQRLGILIVEVGEQKLKGLENPEVLSMIFPKILAGRIDFWKKSQNPTVQIYEPNISQTIDPGLVRSLGYICLRLERIAADSMILSTGRSSRLYYLNGLLASHIQDNADDQELLKIMESLITRIENAYSSIYLERIRPVAAIIDEVLGSHEEHLDQLDLEQLKLILRTYQSSLRPSPTPLMIRECATDEEITSPPPATPPATQPLQ</sequence>
<keyword evidence="6" id="KW-0723">Serine/threonine-protein kinase</keyword>
<dbReference type="CDD" id="cd17214">
    <property type="entry name" value="RA_CYR1_like"/>
    <property type="match status" value="1"/>
</dbReference>
<dbReference type="PANTHER" id="PTHR48053:SF22">
    <property type="entry name" value="MDIS1-INTERACTING RECEPTOR LIKE KINASE 2-LIKE"/>
    <property type="match status" value="1"/>
</dbReference>
<dbReference type="InterPro" id="IPR055071">
    <property type="entry name" value="RA_PHLPP-like"/>
</dbReference>
<dbReference type="PROSITE" id="PS50125">
    <property type="entry name" value="GUANYLATE_CYCLASE_2"/>
    <property type="match status" value="1"/>
</dbReference>
<evidence type="ECO:0000313" key="28">
    <source>
        <dbReference type="Proteomes" id="UP000193498"/>
    </source>
</evidence>
<dbReference type="SMART" id="SM00365">
    <property type="entry name" value="LRR_SD22"/>
    <property type="match status" value="5"/>
</dbReference>